<accession>A0A1T4R3D4</accession>
<evidence type="ECO:0000256" key="1">
    <source>
        <dbReference type="SAM" id="SignalP"/>
    </source>
</evidence>
<organism evidence="2 3">
    <name type="scientific">Sediminibacterium ginsengisoli</name>
    <dbReference type="NCBI Taxonomy" id="413434"/>
    <lineage>
        <taxon>Bacteria</taxon>
        <taxon>Pseudomonadati</taxon>
        <taxon>Bacteroidota</taxon>
        <taxon>Chitinophagia</taxon>
        <taxon>Chitinophagales</taxon>
        <taxon>Chitinophagaceae</taxon>
        <taxon>Sediminibacterium</taxon>
    </lineage>
</organism>
<dbReference type="Proteomes" id="UP000190888">
    <property type="component" value="Unassembled WGS sequence"/>
</dbReference>
<feature type="signal peptide" evidence="1">
    <location>
        <begin position="1"/>
        <end position="19"/>
    </location>
</feature>
<dbReference type="STRING" id="413434.SAMN04488132_110108"/>
<protein>
    <submittedName>
        <fullName evidence="2">Uncharacterized protein</fullName>
    </submittedName>
</protein>
<feature type="chain" id="PRO_5011984265" evidence="1">
    <location>
        <begin position="20"/>
        <end position="427"/>
    </location>
</feature>
<proteinExistence type="predicted"/>
<name>A0A1T4R3D4_9BACT</name>
<evidence type="ECO:0000313" key="2">
    <source>
        <dbReference type="EMBL" id="SKA10406.1"/>
    </source>
</evidence>
<sequence>MKKTVVLFSFLLCGAFVHAQHFTAGFEKATDTLNRKSKDNLVYRVNLRIHINQADSVKNYRLLLLPDYAASSLPATEYEIATPYPMLGDLNGIAVFPFFMTIKKDSATDHQRAVKLRIVVRNIVTGEEVKNTDSLREMTLVTSPAPPDTVINNYSYLAYVGTNFDLVDGIKAKHFFFASNILLQPSARNHVGAYVSLYGNRTMTTTDSTGLIRRVYQIRTLTDTTYMRYSEQARLKRNRVSDNLGAYSSALIRLGKASSEDNTIKLYYSPSLEFVWRRTATTSSYDNSSNRDSTIVKGTGGGSIDFGNTSTYYANEFNFNAGLLSVMIVHENRQISLRVHASVGYSASYYPSVASQMNNDMADHYESRHDVFFSGRAWITEATTGITLQAEITNNLKYPRPFYGVTLSKAINFKNLGNIFQPVVRGN</sequence>
<keyword evidence="1" id="KW-0732">Signal</keyword>
<evidence type="ECO:0000313" key="3">
    <source>
        <dbReference type="Proteomes" id="UP000190888"/>
    </source>
</evidence>
<dbReference type="AlphaFoldDB" id="A0A1T4R3D4"/>
<gene>
    <name evidence="2" type="ORF">SAMN04488132_110108</name>
</gene>
<dbReference type="RefSeq" id="WP_078832350.1">
    <property type="nucleotide sequence ID" value="NZ_FUWH01000010.1"/>
</dbReference>
<dbReference type="OrthoDB" id="1405718at2"/>
<dbReference type="EMBL" id="FUWH01000010">
    <property type="protein sequence ID" value="SKA10406.1"/>
    <property type="molecule type" value="Genomic_DNA"/>
</dbReference>
<keyword evidence="3" id="KW-1185">Reference proteome</keyword>
<reference evidence="2 3" key="1">
    <citation type="submission" date="2017-02" db="EMBL/GenBank/DDBJ databases">
        <authorList>
            <person name="Peterson S.W."/>
        </authorList>
    </citation>
    <scope>NUCLEOTIDE SEQUENCE [LARGE SCALE GENOMIC DNA]</scope>
    <source>
        <strain evidence="2 3">DSM 22335</strain>
    </source>
</reference>